<proteinExistence type="predicted"/>
<protein>
    <submittedName>
        <fullName evidence="1">Uncharacterized protein</fullName>
    </submittedName>
</protein>
<gene>
    <name evidence="1" type="ORF">TNCV_1341021</name>
</gene>
<reference evidence="1" key="1">
    <citation type="submission" date="2020-08" db="EMBL/GenBank/DDBJ databases">
        <title>Multicomponent nature underlies the extraordinary mechanical properties of spider dragline silk.</title>
        <authorList>
            <person name="Kono N."/>
            <person name="Nakamura H."/>
            <person name="Mori M."/>
            <person name="Yoshida Y."/>
            <person name="Ohtoshi R."/>
            <person name="Malay A.D."/>
            <person name="Moran D.A.P."/>
            <person name="Tomita M."/>
            <person name="Numata K."/>
            <person name="Arakawa K."/>
        </authorList>
    </citation>
    <scope>NUCLEOTIDE SEQUENCE</scope>
</reference>
<name>A0A8X6V5F8_TRICX</name>
<evidence type="ECO:0000313" key="1">
    <source>
        <dbReference type="EMBL" id="GFY00004.1"/>
    </source>
</evidence>
<accession>A0A8X6V5F8</accession>
<keyword evidence="2" id="KW-1185">Reference proteome</keyword>
<organism evidence="1 2">
    <name type="scientific">Trichonephila clavipes</name>
    <name type="common">Golden silk orbweaver</name>
    <name type="synonym">Nephila clavipes</name>
    <dbReference type="NCBI Taxonomy" id="2585209"/>
    <lineage>
        <taxon>Eukaryota</taxon>
        <taxon>Metazoa</taxon>
        <taxon>Ecdysozoa</taxon>
        <taxon>Arthropoda</taxon>
        <taxon>Chelicerata</taxon>
        <taxon>Arachnida</taxon>
        <taxon>Araneae</taxon>
        <taxon>Araneomorphae</taxon>
        <taxon>Entelegynae</taxon>
        <taxon>Araneoidea</taxon>
        <taxon>Nephilidae</taxon>
        <taxon>Trichonephila</taxon>
    </lineage>
</organism>
<sequence>MGFSYEKRKRQSFFKINIDNMKREVQWLSGSGLRFHTTGPRTDYLIGTSSHDPEERRSRILIWGTVGLGPHGLLRPTELS</sequence>
<dbReference type="EMBL" id="BMAU01021216">
    <property type="protein sequence ID" value="GFY00004.1"/>
    <property type="molecule type" value="Genomic_DNA"/>
</dbReference>
<comment type="caution">
    <text evidence="1">The sequence shown here is derived from an EMBL/GenBank/DDBJ whole genome shotgun (WGS) entry which is preliminary data.</text>
</comment>
<dbReference type="Proteomes" id="UP000887159">
    <property type="component" value="Unassembled WGS sequence"/>
</dbReference>
<dbReference type="AlphaFoldDB" id="A0A8X6V5F8"/>
<evidence type="ECO:0000313" key="2">
    <source>
        <dbReference type="Proteomes" id="UP000887159"/>
    </source>
</evidence>